<feature type="domain" description="AMP-dependent synthetase/ligase" evidence="1">
    <location>
        <begin position="20"/>
        <end position="349"/>
    </location>
</feature>
<dbReference type="EMBL" id="CP023009">
    <property type="protein sequence ID" value="AXW88720.1"/>
    <property type="molecule type" value="Genomic_DNA"/>
</dbReference>
<reference evidence="2 3" key="1">
    <citation type="submission" date="2017-08" db="EMBL/GenBank/DDBJ databases">
        <title>Comparative genomics of bacteria isolated from necrotic lesions of AOD affected trees.</title>
        <authorList>
            <person name="Doonan J."/>
            <person name="Denman S."/>
            <person name="McDonald J.E."/>
        </authorList>
    </citation>
    <scope>NUCLEOTIDE SEQUENCE [LARGE SCALE GENOMIC DNA]</scope>
    <source>
        <strain evidence="2 3">477</strain>
    </source>
</reference>
<proteinExistence type="predicted"/>
<dbReference type="KEGG" id="lbq:CKQ53_00675"/>
<dbReference type="InterPro" id="IPR000873">
    <property type="entry name" value="AMP-dep_synth/lig_dom"/>
</dbReference>
<name>A0AAD0SJV7_9GAMM</name>
<dbReference type="Proteomes" id="UP000263881">
    <property type="component" value="Chromosome"/>
</dbReference>
<sequence length="519" mass="57475">MKGQSALLAIFARFRGCHQPAAWLGERSITFDALYHSAARLAVTLRAQGDAPVLIYGHKDLRYLTAMWACILAGRTFVPTEDENSDARIQQIQHSAQASLLLNTTARANPATCRQLAVRDGGTRSAAAPDLSHVVRAVAPEQNMYILFSSGTTGQPKGIGVSYANVADFIDWIRREFPLEGAVSGNIRYGFDVSLYELWLSWLCLKPMVVLDQPNFFNTRLTIQRHAAAGTTCWVSTPSLTRCYLNDRQFNADALPTIRQFIFCGEVLTKTLVNAVWQRFPNARITNTYGPTECTVAVTAVDIHPHHVDDDEPLPLGVARPGTRITLSPGEDAVGELIISGKAVGSGYLNASPEQQARFFINDRGEKAYRTGDRGVIRDGLVYFHGRDDREIKLQGYRINLNDIEQVLLGQPGVREAFVDTWRRQGSLQGICAFVLFDGDDEGGDANFARLGKALATRMPPWMIPRRWYAISEPCLNVNSKLDRHAISAATQSKGKYYVYVHDADDRSAASQQPPDCHC</sequence>
<organism evidence="2 3">
    <name type="scientific">Lonsdalea britannica</name>
    <dbReference type="NCBI Taxonomy" id="1082704"/>
    <lineage>
        <taxon>Bacteria</taxon>
        <taxon>Pseudomonadati</taxon>
        <taxon>Pseudomonadota</taxon>
        <taxon>Gammaproteobacteria</taxon>
        <taxon>Enterobacterales</taxon>
        <taxon>Pectobacteriaceae</taxon>
        <taxon>Lonsdalea</taxon>
    </lineage>
</organism>
<accession>A0AAD0SJV7</accession>
<dbReference type="Gene3D" id="3.30.300.30">
    <property type="match status" value="1"/>
</dbReference>
<dbReference type="Gene3D" id="3.40.50.12780">
    <property type="entry name" value="N-terminal domain of ligase-like"/>
    <property type="match status" value="1"/>
</dbReference>
<evidence type="ECO:0000259" key="1">
    <source>
        <dbReference type="Pfam" id="PF00501"/>
    </source>
</evidence>
<dbReference type="PROSITE" id="PS00455">
    <property type="entry name" value="AMP_BINDING"/>
    <property type="match status" value="1"/>
</dbReference>
<dbReference type="InterPro" id="IPR042099">
    <property type="entry name" value="ANL_N_sf"/>
</dbReference>
<dbReference type="SUPFAM" id="SSF56801">
    <property type="entry name" value="Acetyl-CoA synthetase-like"/>
    <property type="match status" value="1"/>
</dbReference>
<dbReference type="InterPro" id="IPR020845">
    <property type="entry name" value="AMP-binding_CS"/>
</dbReference>
<evidence type="ECO:0000313" key="2">
    <source>
        <dbReference type="EMBL" id="AXW88720.1"/>
    </source>
</evidence>
<dbReference type="Pfam" id="PF00501">
    <property type="entry name" value="AMP-binding"/>
    <property type="match status" value="1"/>
</dbReference>
<dbReference type="RefSeq" id="WP_085651175.1">
    <property type="nucleotide sequence ID" value="NZ_CP023009.1"/>
</dbReference>
<gene>
    <name evidence="2" type="ORF">CKQ53_00675</name>
</gene>
<dbReference type="PANTHER" id="PTHR45398:SF1">
    <property type="entry name" value="ENZYME, PUTATIVE (JCVI)-RELATED"/>
    <property type="match status" value="1"/>
</dbReference>
<dbReference type="PANTHER" id="PTHR45398">
    <property type="match status" value="1"/>
</dbReference>
<keyword evidence="3" id="KW-1185">Reference proteome</keyword>
<dbReference type="AlphaFoldDB" id="A0AAD0SJV7"/>
<protein>
    <recommendedName>
        <fullName evidence="1">AMP-dependent synthetase/ligase domain-containing protein</fullName>
    </recommendedName>
</protein>
<evidence type="ECO:0000313" key="3">
    <source>
        <dbReference type="Proteomes" id="UP000263881"/>
    </source>
</evidence>
<dbReference type="InterPro" id="IPR045851">
    <property type="entry name" value="AMP-bd_C_sf"/>
</dbReference>